<sequence length="1053" mass="117021">MSLEEKQKKSIVQKHGLSYHAIKRPATIIILMIAIVVVGILGYTQLATNLLPDITYPMVKVYVTWRGATPEEIEDNIATVIERKVATVDNLDYMETQCTEGLYALQVNFTYNADRDIAYQDVLSKLGQVRKNLPKDAEEPLVFKADPSQLPVMDLLITSDQMDLTKLRTYVENELQDQFTSIEGTAGTEITGGLKREIRVHIDPIKLQGYGLSVDKVAQRLKDENLELLGGRVTSARRDYIVRTVGEFSNVDEIGNLIISKGKNEGLVLLKDVADVKDAYAVQRIKNKLNQVEGVKLSVFKQTGANSVEVSDLIAKKLKELKTIIPPSINLDIIYDQADYIRAAVAGVRDAALIAALLVVIVTAFFLTGWKRVLIVSLTLPVTLLGTFFFMQLLNFSINIFTLGGLVVAITVLLDNCIVVLENITRIQEEEPEELHPVQKGATQVSGAVLTATLTFIALFLPFLLVPGLVSLLFRELIITVAITITLSLIVALTLTPTLTSLFFKEGKPVHDKKGIISKIADGFISLIIKPYKPILRWVLKFRWVVMILTLTLFFVGLIFLNKIGSEFLPKADDGLITIKLKMPTGSSMEETHKVISQVENFVKQQPYIEKYSSLSGGKIWGLVTYEIANEGEVNIQLVKPAKRPMTTDDYVEWLTPLVQQNVKFPGLKMKVFHTKLKGIKQTGEFDIEVEVIAPRSEPIENIYENATRVSGLLKQVEGLTGIDVSIDITKPEYQIFVDRTKAIDQGLSVNQVANTIKSSIDGNVPTQFKEKGYYYPIRIVVDETDIKSISDVENLSVYPNNGSKIRLKTIAKVEQRSGPLEIDRKDQNRVIKATANVQGRTVGEATADVQKLLSTFTLPAGYKISFGGQSQMLRENFNTMIIILLIAMFFAYVVLVINFEDFIKPFIILIRVPLSLIGVSYALYITNQPIGVTVMIGFIILAGIEINQGVILITFIDQLREQGMSLIEAIQKAAVVRLRPILMTDIVGIIGLLPLALSIGEGTELLKPMAIAVIGGLIFGLLLVFLFLPSLYYIFEKRKEKKVIAKSVVVSE</sequence>
<dbReference type="HOGENOM" id="CLU_002755_1_2_10"/>
<dbReference type="eggNOG" id="COG0841">
    <property type="taxonomic scope" value="Bacteria"/>
</dbReference>
<feature type="transmembrane region" description="Helical" evidence="1">
    <location>
        <begin position="351"/>
        <end position="367"/>
    </location>
</feature>
<feature type="transmembrane region" description="Helical" evidence="1">
    <location>
        <begin position="907"/>
        <end position="925"/>
    </location>
</feature>
<dbReference type="Gene3D" id="3.30.70.1320">
    <property type="entry name" value="Multidrug efflux transporter AcrB pore domain like"/>
    <property type="match status" value="1"/>
</dbReference>
<dbReference type="GO" id="GO:0042910">
    <property type="term" value="F:xenobiotic transmembrane transporter activity"/>
    <property type="evidence" value="ECO:0007669"/>
    <property type="project" value="TreeGrafter"/>
</dbReference>
<dbReference type="AlphaFoldDB" id="I0ANI3"/>
<reference evidence="2 3" key="1">
    <citation type="journal article" date="2012" name="Front. Microbiol.">
        <title>Complete genome of Ignavibacterium album, a metabolically versatile, flagellated, facultative anaerobe from the phylum Chlorobi.</title>
        <authorList>
            <person name="Liu Z."/>
            <person name="Frigaard N.-U."/>
            <person name="Vogl K."/>
            <person name="Iino T."/>
            <person name="Ohkuma M."/>
            <person name="Overmann J."/>
            <person name="Bryant D.A."/>
        </authorList>
    </citation>
    <scope>NUCLEOTIDE SEQUENCE [LARGE SCALE GENOMIC DNA]</scope>
    <source>
        <strain evidence="3">DSM 19864 / JCM 16511 / NBRC 101810 / Mat9-16</strain>
    </source>
</reference>
<dbReference type="SUPFAM" id="SSF82693">
    <property type="entry name" value="Multidrug efflux transporter AcrB pore domain, PN1, PN2, PC1 and PC2 subdomains"/>
    <property type="match status" value="3"/>
</dbReference>
<protein>
    <submittedName>
        <fullName evidence="2">Cation/multidrug efflux pump</fullName>
    </submittedName>
</protein>
<dbReference type="Proteomes" id="UP000007394">
    <property type="component" value="Chromosome"/>
</dbReference>
<name>I0ANI3_IGNAJ</name>
<dbReference type="Gene3D" id="3.30.2090.10">
    <property type="entry name" value="Multidrug efflux transporter AcrB TolC docking domain, DN and DC subdomains"/>
    <property type="match status" value="2"/>
</dbReference>
<feature type="transmembrane region" description="Helical" evidence="1">
    <location>
        <begin position="542"/>
        <end position="561"/>
    </location>
</feature>
<evidence type="ECO:0000313" key="3">
    <source>
        <dbReference type="Proteomes" id="UP000007394"/>
    </source>
</evidence>
<feature type="transmembrane region" description="Helical" evidence="1">
    <location>
        <begin position="881"/>
        <end position="900"/>
    </location>
</feature>
<evidence type="ECO:0000313" key="2">
    <source>
        <dbReference type="EMBL" id="AFH50540.1"/>
    </source>
</evidence>
<dbReference type="SUPFAM" id="SSF82866">
    <property type="entry name" value="Multidrug efflux transporter AcrB transmembrane domain"/>
    <property type="match status" value="2"/>
</dbReference>
<feature type="transmembrane region" description="Helical" evidence="1">
    <location>
        <begin position="374"/>
        <end position="394"/>
    </location>
</feature>
<dbReference type="KEGG" id="ial:IALB_2837"/>
<dbReference type="RefSeq" id="WP_014561679.1">
    <property type="nucleotide sequence ID" value="NC_017464.1"/>
</dbReference>
<dbReference type="PANTHER" id="PTHR32063">
    <property type="match status" value="1"/>
</dbReference>
<dbReference type="PANTHER" id="PTHR32063:SF0">
    <property type="entry name" value="SWARMING MOTILITY PROTEIN SWRC"/>
    <property type="match status" value="1"/>
</dbReference>
<dbReference type="STRING" id="945713.IALB_2837"/>
<accession>I0ANI3</accession>
<dbReference type="Pfam" id="PF00873">
    <property type="entry name" value="ACR_tran"/>
    <property type="match status" value="1"/>
</dbReference>
<feature type="transmembrane region" description="Helical" evidence="1">
    <location>
        <begin position="21"/>
        <end position="43"/>
    </location>
</feature>
<dbReference type="Gene3D" id="3.30.70.1440">
    <property type="entry name" value="Multidrug efflux transporter AcrB pore domain"/>
    <property type="match status" value="1"/>
</dbReference>
<dbReference type="Gene3D" id="3.30.70.1430">
    <property type="entry name" value="Multidrug efflux transporter AcrB pore domain"/>
    <property type="match status" value="2"/>
</dbReference>
<dbReference type="SUPFAM" id="SSF82714">
    <property type="entry name" value="Multidrug efflux transporter AcrB TolC docking domain, DN and DC subdomains"/>
    <property type="match status" value="2"/>
</dbReference>
<keyword evidence="1" id="KW-0472">Membrane</keyword>
<feature type="transmembrane region" description="Helical" evidence="1">
    <location>
        <begin position="931"/>
        <end position="956"/>
    </location>
</feature>
<feature type="transmembrane region" description="Helical" evidence="1">
    <location>
        <begin position="1010"/>
        <end position="1036"/>
    </location>
</feature>
<keyword evidence="1" id="KW-1133">Transmembrane helix</keyword>
<dbReference type="OrthoDB" id="9758940at2"/>
<proteinExistence type="predicted"/>
<dbReference type="PRINTS" id="PR00702">
    <property type="entry name" value="ACRIFLAVINRP"/>
</dbReference>
<feature type="transmembrane region" description="Helical" evidence="1">
    <location>
        <begin position="442"/>
        <end position="465"/>
    </location>
</feature>
<feature type="transmembrane region" description="Helical" evidence="1">
    <location>
        <begin position="400"/>
        <end position="421"/>
    </location>
</feature>
<evidence type="ECO:0000256" key="1">
    <source>
        <dbReference type="SAM" id="Phobius"/>
    </source>
</evidence>
<organism evidence="2 3">
    <name type="scientific">Ignavibacterium album (strain DSM 19864 / JCM 16511 / NBRC 101810 / Mat9-16)</name>
    <dbReference type="NCBI Taxonomy" id="945713"/>
    <lineage>
        <taxon>Bacteria</taxon>
        <taxon>Pseudomonadati</taxon>
        <taxon>Ignavibacteriota</taxon>
        <taxon>Ignavibacteria</taxon>
        <taxon>Ignavibacteriales</taxon>
        <taxon>Ignavibacteriaceae</taxon>
        <taxon>Ignavibacterium</taxon>
    </lineage>
</organism>
<dbReference type="EMBL" id="CP003418">
    <property type="protein sequence ID" value="AFH50540.1"/>
    <property type="molecule type" value="Genomic_DNA"/>
</dbReference>
<dbReference type="PATRIC" id="fig|945713.3.peg.2856"/>
<dbReference type="InterPro" id="IPR001036">
    <property type="entry name" value="Acrflvin-R"/>
</dbReference>
<keyword evidence="1" id="KW-0812">Transmembrane</keyword>
<keyword evidence="3" id="KW-1185">Reference proteome</keyword>
<feature type="transmembrane region" description="Helical" evidence="1">
    <location>
        <begin position="477"/>
        <end position="504"/>
    </location>
</feature>
<gene>
    <name evidence="2" type="ordered locus">IALB_2837</name>
</gene>
<dbReference type="GO" id="GO:0005886">
    <property type="term" value="C:plasma membrane"/>
    <property type="evidence" value="ECO:0007669"/>
    <property type="project" value="TreeGrafter"/>
</dbReference>
<feature type="transmembrane region" description="Helical" evidence="1">
    <location>
        <begin position="977"/>
        <end position="998"/>
    </location>
</feature>
<dbReference type="Gene3D" id="1.20.1640.10">
    <property type="entry name" value="Multidrug efflux transporter AcrB transmembrane domain"/>
    <property type="match status" value="2"/>
</dbReference>
<dbReference type="InterPro" id="IPR027463">
    <property type="entry name" value="AcrB_DN_DC_subdom"/>
</dbReference>